<reference evidence="1 2" key="1">
    <citation type="submission" date="2018-09" db="EMBL/GenBank/DDBJ databases">
        <authorList>
            <person name="Wang F."/>
        </authorList>
    </citation>
    <scope>NUCLEOTIDE SEQUENCE [LARGE SCALE GENOMIC DNA]</scope>
    <source>
        <strain evidence="1 2">PLHSC7-2</strain>
    </source>
</reference>
<gene>
    <name evidence="1" type="ORF">D1Z90_17405</name>
</gene>
<evidence type="ECO:0000313" key="2">
    <source>
        <dbReference type="Proteomes" id="UP000283255"/>
    </source>
</evidence>
<evidence type="ECO:0000313" key="1">
    <source>
        <dbReference type="EMBL" id="RJG40044.1"/>
    </source>
</evidence>
<name>A0A418YAQ2_9GAMM</name>
<accession>A0A418YAQ2</accession>
<reference evidence="1 2" key="2">
    <citation type="submission" date="2019-01" db="EMBL/GenBank/DDBJ databases">
        <title>Motilimonas pumilus sp. nov., isolated from the gut of sea cucumber (Apostichopus japonicus).</title>
        <authorList>
            <person name="Wang F.-Q."/>
            <person name="Ren L.-H."/>
            <person name="Lin Y.-W."/>
            <person name="Sun G.-H."/>
            <person name="Du Z.-J."/>
            <person name="Zhao J.-X."/>
            <person name="Liu X.-J."/>
            <person name="Liu L.-J."/>
        </authorList>
    </citation>
    <scope>NUCLEOTIDE SEQUENCE [LARGE SCALE GENOMIC DNA]</scope>
    <source>
        <strain evidence="1 2">PLHSC7-2</strain>
    </source>
</reference>
<dbReference type="Proteomes" id="UP000283255">
    <property type="component" value="Unassembled WGS sequence"/>
</dbReference>
<keyword evidence="2" id="KW-1185">Reference proteome</keyword>
<organism evidence="1 2">
    <name type="scientific">Motilimonas pumila</name>
    <dbReference type="NCBI Taxonomy" id="2303987"/>
    <lineage>
        <taxon>Bacteria</taxon>
        <taxon>Pseudomonadati</taxon>
        <taxon>Pseudomonadota</taxon>
        <taxon>Gammaproteobacteria</taxon>
        <taxon>Alteromonadales</taxon>
        <taxon>Alteromonadales genera incertae sedis</taxon>
        <taxon>Motilimonas</taxon>
    </lineage>
</organism>
<protein>
    <submittedName>
        <fullName evidence="1">Uncharacterized protein</fullName>
    </submittedName>
</protein>
<sequence>MYGLQPLTVVAEVSKPNPQLPDQVVTWSTLAAKHMACAEQAMDSKDMVSAALHKGESLSAYQKGLSLSQQHNMADKFKWTTVHYKAWFLDNHHLSPSDCLIDF</sequence>
<dbReference type="AlphaFoldDB" id="A0A418YAQ2"/>
<dbReference type="EMBL" id="QZCH01000030">
    <property type="protein sequence ID" value="RJG40044.1"/>
    <property type="molecule type" value="Genomic_DNA"/>
</dbReference>
<comment type="caution">
    <text evidence="1">The sequence shown here is derived from an EMBL/GenBank/DDBJ whole genome shotgun (WGS) entry which is preliminary data.</text>
</comment>
<proteinExistence type="predicted"/>